<gene>
    <name evidence="1" type="ORF">HKW66_Vig0079210</name>
</gene>
<dbReference type="Gene3D" id="3.10.580.10">
    <property type="entry name" value="CBS-domain"/>
    <property type="match status" value="1"/>
</dbReference>
<dbReference type="EMBL" id="JABFOF010000006">
    <property type="protein sequence ID" value="KAG2394704.1"/>
    <property type="molecule type" value="Genomic_DNA"/>
</dbReference>
<proteinExistence type="predicted"/>
<evidence type="ECO:0000313" key="2">
    <source>
        <dbReference type="Proteomes" id="UP000743370"/>
    </source>
</evidence>
<sequence length="127" mass="13829">MGHLFQLRTCFDMVVVSFSLSSLHNCLRVLGLARFRIDDSFLGENGCLMVQALVDSEGRTLASTGLGGQLSGDIGSLSELEILIGHIPVIDEKGMIGMVSIGDVVHVVVREHRQEFEHLNAFIQGGY</sequence>
<comment type="caution">
    <text evidence="1">The sequence shown here is derived from an EMBL/GenBank/DDBJ whole genome shotgun (WGS) entry which is preliminary data.</text>
</comment>
<dbReference type="AlphaFoldDB" id="A0A8T0K4W7"/>
<dbReference type="InterPro" id="IPR046342">
    <property type="entry name" value="CBS_dom_sf"/>
</dbReference>
<name>A0A8T0K4W7_PHAAN</name>
<dbReference type="Proteomes" id="UP000743370">
    <property type="component" value="Unassembled WGS sequence"/>
</dbReference>
<protein>
    <submittedName>
        <fullName evidence="1">CBS domain-containing protein</fullName>
    </submittedName>
</protein>
<dbReference type="SUPFAM" id="SSF54631">
    <property type="entry name" value="CBS-domain pair"/>
    <property type="match status" value="1"/>
</dbReference>
<reference evidence="1 2" key="1">
    <citation type="submission" date="2020-05" db="EMBL/GenBank/DDBJ databases">
        <title>Vigna angularis (adzuki bean) Var. LongXiaoDou No. 4 denovo assembly.</title>
        <authorList>
            <person name="Xiang H."/>
        </authorList>
    </citation>
    <scope>NUCLEOTIDE SEQUENCE [LARGE SCALE GENOMIC DNA]</scope>
    <source>
        <tissue evidence="1">Leaf</tissue>
    </source>
</reference>
<organism evidence="1 2">
    <name type="scientific">Phaseolus angularis</name>
    <name type="common">Azuki bean</name>
    <name type="synonym">Vigna angularis</name>
    <dbReference type="NCBI Taxonomy" id="3914"/>
    <lineage>
        <taxon>Eukaryota</taxon>
        <taxon>Viridiplantae</taxon>
        <taxon>Streptophyta</taxon>
        <taxon>Embryophyta</taxon>
        <taxon>Tracheophyta</taxon>
        <taxon>Spermatophyta</taxon>
        <taxon>Magnoliopsida</taxon>
        <taxon>eudicotyledons</taxon>
        <taxon>Gunneridae</taxon>
        <taxon>Pentapetalae</taxon>
        <taxon>rosids</taxon>
        <taxon>fabids</taxon>
        <taxon>Fabales</taxon>
        <taxon>Fabaceae</taxon>
        <taxon>Papilionoideae</taxon>
        <taxon>50 kb inversion clade</taxon>
        <taxon>NPAAA clade</taxon>
        <taxon>indigoferoid/millettioid clade</taxon>
        <taxon>Phaseoleae</taxon>
        <taxon>Vigna</taxon>
    </lineage>
</organism>
<accession>A0A8T0K4W7</accession>
<evidence type="ECO:0000313" key="1">
    <source>
        <dbReference type="EMBL" id="KAG2394704.1"/>
    </source>
</evidence>